<evidence type="ECO:0000256" key="2">
    <source>
        <dbReference type="SAM" id="Phobius"/>
    </source>
</evidence>
<proteinExistence type="predicted"/>
<keyword evidence="2" id="KW-1133">Transmembrane helix</keyword>
<organism evidence="3 4">
    <name type="scientific">Nesterenkonia cremea</name>
    <dbReference type="NCBI Taxonomy" id="1882340"/>
    <lineage>
        <taxon>Bacteria</taxon>
        <taxon>Bacillati</taxon>
        <taxon>Actinomycetota</taxon>
        <taxon>Actinomycetes</taxon>
        <taxon>Micrococcales</taxon>
        <taxon>Micrococcaceae</taxon>
        <taxon>Nesterenkonia</taxon>
    </lineage>
</organism>
<evidence type="ECO:0000256" key="1">
    <source>
        <dbReference type="SAM" id="MobiDB-lite"/>
    </source>
</evidence>
<dbReference type="RefSeq" id="WP_188684006.1">
    <property type="nucleotide sequence ID" value="NZ_BMIS01000005.1"/>
</dbReference>
<keyword evidence="2" id="KW-0472">Membrane</keyword>
<reference evidence="3" key="1">
    <citation type="journal article" date="2014" name="Int. J. Syst. Evol. Microbiol.">
        <title>Complete genome sequence of Corynebacterium casei LMG S-19264T (=DSM 44701T), isolated from a smear-ripened cheese.</title>
        <authorList>
            <consortium name="US DOE Joint Genome Institute (JGI-PGF)"/>
            <person name="Walter F."/>
            <person name="Albersmeier A."/>
            <person name="Kalinowski J."/>
            <person name="Ruckert C."/>
        </authorList>
    </citation>
    <scope>NUCLEOTIDE SEQUENCE</scope>
    <source>
        <strain evidence="3">CGMCC 1.15388</strain>
    </source>
</reference>
<accession>A0A917ARI0</accession>
<evidence type="ECO:0000313" key="4">
    <source>
        <dbReference type="Proteomes" id="UP000633136"/>
    </source>
</evidence>
<comment type="caution">
    <text evidence="3">The sequence shown here is derived from an EMBL/GenBank/DDBJ whole genome shotgun (WGS) entry which is preliminary data.</text>
</comment>
<reference evidence="3" key="2">
    <citation type="submission" date="2020-09" db="EMBL/GenBank/DDBJ databases">
        <authorList>
            <person name="Sun Q."/>
            <person name="Zhou Y."/>
        </authorList>
    </citation>
    <scope>NUCLEOTIDE SEQUENCE</scope>
    <source>
        <strain evidence="3">CGMCC 1.15388</strain>
    </source>
</reference>
<protein>
    <submittedName>
        <fullName evidence="3">Uncharacterized protein</fullName>
    </submittedName>
</protein>
<dbReference type="AlphaFoldDB" id="A0A917ARI0"/>
<keyword evidence="4" id="KW-1185">Reference proteome</keyword>
<name>A0A917ARI0_9MICC</name>
<keyword evidence="2" id="KW-0812">Transmembrane</keyword>
<feature type="transmembrane region" description="Helical" evidence="2">
    <location>
        <begin position="20"/>
        <end position="40"/>
    </location>
</feature>
<evidence type="ECO:0000313" key="3">
    <source>
        <dbReference type="EMBL" id="GGE67417.1"/>
    </source>
</evidence>
<dbReference type="Proteomes" id="UP000633136">
    <property type="component" value="Unassembled WGS sequence"/>
</dbReference>
<feature type="transmembrane region" description="Helical" evidence="2">
    <location>
        <begin position="46"/>
        <end position="66"/>
    </location>
</feature>
<gene>
    <name evidence="3" type="ORF">GCM10011401_13450</name>
</gene>
<dbReference type="EMBL" id="BMIS01000005">
    <property type="protein sequence ID" value="GGE67417.1"/>
    <property type="molecule type" value="Genomic_DNA"/>
</dbReference>
<feature type="region of interest" description="Disordered" evidence="1">
    <location>
        <begin position="86"/>
        <end position="115"/>
    </location>
</feature>
<sequence>MGTPKPNIKKTLPGQGAMSAGWNITAVICGLAVIAGFAIMVSGKSVWPLVGALASLGICLIVYGGFLQIITLLRQICGHQLNVAGPAKPTPAAPTKKRTQTAAAQKAPEQSPWLK</sequence>